<dbReference type="Gene3D" id="3.40.50.300">
    <property type="entry name" value="P-loop containing nucleotide triphosphate hydrolases"/>
    <property type="match status" value="1"/>
</dbReference>
<dbReference type="SMART" id="SM00833">
    <property type="entry name" value="CobW_C"/>
    <property type="match status" value="1"/>
</dbReference>
<proteinExistence type="predicted"/>
<keyword evidence="3" id="KW-1185">Reference proteome</keyword>
<dbReference type="Proteomes" id="UP001501035">
    <property type="component" value="Unassembled WGS sequence"/>
</dbReference>
<dbReference type="InterPro" id="IPR051316">
    <property type="entry name" value="Zinc-reg_GTPase_activator"/>
</dbReference>
<dbReference type="InterPro" id="IPR011629">
    <property type="entry name" value="CobW-like_C"/>
</dbReference>
<reference evidence="3" key="1">
    <citation type="journal article" date="2019" name="Int. J. Syst. Evol. Microbiol.">
        <title>The Global Catalogue of Microorganisms (GCM) 10K type strain sequencing project: providing services to taxonomists for standard genome sequencing and annotation.</title>
        <authorList>
            <consortium name="The Broad Institute Genomics Platform"/>
            <consortium name="The Broad Institute Genome Sequencing Center for Infectious Disease"/>
            <person name="Wu L."/>
            <person name="Ma J."/>
        </authorList>
    </citation>
    <scope>NUCLEOTIDE SEQUENCE [LARGE SCALE GENOMIC DNA]</scope>
    <source>
        <strain evidence="3">JCM 14234</strain>
    </source>
</reference>
<dbReference type="Pfam" id="PF02492">
    <property type="entry name" value="cobW"/>
    <property type="match status" value="1"/>
</dbReference>
<dbReference type="PANTHER" id="PTHR13748">
    <property type="entry name" value="COBW-RELATED"/>
    <property type="match status" value="1"/>
</dbReference>
<evidence type="ECO:0000313" key="2">
    <source>
        <dbReference type="EMBL" id="GAA3032579.1"/>
    </source>
</evidence>
<accession>A0ABP6L4L9</accession>
<evidence type="ECO:0000259" key="1">
    <source>
        <dbReference type="SMART" id="SM00833"/>
    </source>
</evidence>
<dbReference type="SUPFAM" id="SSF90002">
    <property type="entry name" value="Hypothetical protein YjiA, C-terminal domain"/>
    <property type="match status" value="1"/>
</dbReference>
<dbReference type="CDD" id="cd03112">
    <property type="entry name" value="CobW-like"/>
    <property type="match status" value="1"/>
</dbReference>
<feature type="domain" description="CobW C-terminal" evidence="1">
    <location>
        <begin position="228"/>
        <end position="320"/>
    </location>
</feature>
<dbReference type="Pfam" id="PF07683">
    <property type="entry name" value="CobW_C"/>
    <property type="match status" value="1"/>
</dbReference>
<dbReference type="SUPFAM" id="SSF52540">
    <property type="entry name" value="P-loop containing nucleoside triphosphate hydrolases"/>
    <property type="match status" value="1"/>
</dbReference>
<comment type="caution">
    <text evidence="2">The sequence shown here is derived from an EMBL/GenBank/DDBJ whole genome shotgun (WGS) entry which is preliminary data.</text>
</comment>
<organism evidence="2 3">
    <name type="scientific">Gordonia defluvii</name>
    <dbReference type="NCBI Taxonomy" id="283718"/>
    <lineage>
        <taxon>Bacteria</taxon>
        <taxon>Bacillati</taxon>
        <taxon>Actinomycetota</taxon>
        <taxon>Actinomycetes</taxon>
        <taxon>Mycobacteriales</taxon>
        <taxon>Gordoniaceae</taxon>
        <taxon>Gordonia</taxon>
    </lineage>
</organism>
<gene>
    <name evidence="2" type="ORF">GCM10010528_12160</name>
</gene>
<name>A0ABP6L4L9_9ACTN</name>
<dbReference type="RefSeq" id="WP_344716474.1">
    <property type="nucleotide sequence ID" value="NZ_BAAAVS010000019.1"/>
</dbReference>
<protein>
    <submittedName>
        <fullName evidence="2">GTP-binding protein</fullName>
    </submittedName>
</protein>
<dbReference type="EMBL" id="BAAAVS010000019">
    <property type="protein sequence ID" value="GAA3032579.1"/>
    <property type="molecule type" value="Genomic_DNA"/>
</dbReference>
<dbReference type="PANTHER" id="PTHR13748:SF62">
    <property type="entry name" value="COBW DOMAIN-CONTAINING PROTEIN"/>
    <property type="match status" value="1"/>
</dbReference>
<dbReference type="InterPro" id="IPR027417">
    <property type="entry name" value="P-loop_NTPase"/>
</dbReference>
<sequence length="355" mass="36725">MRSTTPVIILAGRLGAGKTTLLNHVLRHAGDRRFGVIVNDFGAVNVDALMVARQVDGVVGIGNGCVCCATDSDGFEDSVTRLVRTGVDAVLVEASGIADPRSMIRRVVAMADPIVAYGGLVYVVDAATGDAVLPREVLAHARVADLLVVNKADLVDAGCVTSIGDRLVAVNATAPRVITAEGALDPALLVDAAARADVAGPEQLTLDALLRDAAGADRGGRAPIRHDYEQYTWESAGAVNPRAVARLLERPPAGCYRIKGWVRVESDFYAGSLEFSAVGGRIRAARRPARDHAGAAANVLVLIGIGMDQAQARADCAALTDVTADDEFGALSLLRYDPATVAAPGDASVGDVSAG</sequence>
<evidence type="ECO:0000313" key="3">
    <source>
        <dbReference type="Proteomes" id="UP001501035"/>
    </source>
</evidence>
<dbReference type="InterPro" id="IPR003495">
    <property type="entry name" value="CobW/HypB/UreG_nucleotide-bd"/>
</dbReference>